<dbReference type="InterPro" id="IPR004114">
    <property type="entry name" value="THUMP_dom"/>
</dbReference>
<dbReference type="AlphaFoldDB" id="A0A3M9XJ42"/>
<reference evidence="3 4" key="1">
    <citation type="submission" date="2018-08" db="EMBL/GenBank/DDBJ databases">
        <title>Genome sequence of Methylocystis hirsuta CSC1, a methanotroph able to accumulate PHAs.</title>
        <authorList>
            <person name="Bordel S."/>
            <person name="Rodriguez E."/>
            <person name="Gancedo J."/>
            <person name="Munoz R."/>
        </authorList>
    </citation>
    <scope>NUCLEOTIDE SEQUENCE [LARGE SCALE GENOMIC DNA]</scope>
    <source>
        <strain evidence="3 4">CSC1</strain>
    </source>
</reference>
<name>A0A3M9XJ42_9HYPH</name>
<dbReference type="Pfam" id="PF02926">
    <property type="entry name" value="THUMP"/>
    <property type="match status" value="1"/>
</dbReference>
<dbReference type="Gene3D" id="3.30.2130.30">
    <property type="match status" value="1"/>
</dbReference>
<feature type="domain" description="THUMP" evidence="2">
    <location>
        <begin position="59"/>
        <end position="176"/>
    </location>
</feature>
<evidence type="ECO:0000256" key="1">
    <source>
        <dbReference type="PROSITE-ProRule" id="PRU00529"/>
    </source>
</evidence>
<dbReference type="EMBL" id="QWDD01000004">
    <property type="protein sequence ID" value="RNJ47934.1"/>
    <property type="molecule type" value="Genomic_DNA"/>
</dbReference>
<dbReference type="SUPFAM" id="SSF143437">
    <property type="entry name" value="THUMP domain-like"/>
    <property type="match status" value="1"/>
</dbReference>
<evidence type="ECO:0000313" key="3">
    <source>
        <dbReference type="EMBL" id="RNJ47934.1"/>
    </source>
</evidence>
<keyword evidence="4" id="KW-1185">Reference proteome</keyword>
<dbReference type="SMART" id="SM00981">
    <property type="entry name" value="THUMP"/>
    <property type="match status" value="1"/>
</dbReference>
<keyword evidence="1" id="KW-0694">RNA-binding</keyword>
<protein>
    <recommendedName>
        <fullName evidence="2">THUMP domain-containing protein</fullName>
    </recommendedName>
</protein>
<dbReference type="PROSITE" id="PS51165">
    <property type="entry name" value="THUMP"/>
    <property type="match status" value="1"/>
</dbReference>
<comment type="caution">
    <text evidence="3">The sequence shown here is derived from an EMBL/GenBank/DDBJ whole genome shotgun (WGS) entry which is preliminary data.</text>
</comment>
<dbReference type="GO" id="GO:0003723">
    <property type="term" value="F:RNA binding"/>
    <property type="evidence" value="ECO:0007669"/>
    <property type="project" value="UniProtKB-UniRule"/>
</dbReference>
<dbReference type="CDD" id="cd11715">
    <property type="entry name" value="THUMP_AdoMetMT"/>
    <property type="match status" value="1"/>
</dbReference>
<dbReference type="OrthoDB" id="8545772at2"/>
<evidence type="ECO:0000259" key="2">
    <source>
        <dbReference type="PROSITE" id="PS51165"/>
    </source>
</evidence>
<sequence>MSGDQREEPHMKNWNVIVSIYQDGFKRALRALREFGSVGHTPYHNILVMAVENPLSLLNSVEQRANEMPALYDAISRVAPAMRSFEFQSAEEFLEKAKSIILEWSPQLAGQSFHVRFHRRGSTHDLRTPDVERFLDDALLEALRGAGAPGAVSFSDPDAVIAIDTIDDRVGVGLWRRDDLARHPLLRPD</sequence>
<accession>A0A3M9XJ42</accession>
<gene>
    <name evidence="3" type="ORF">D1O30_21045</name>
</gene>
<evidence type="ECO:0000313" key="4">
    <source>
        <dbReference type="Proteomes" id="UP000268623"/>
    </source>
</evidence>
<dbReference type="Proteomes" id="UP000268623">
    <property type="component" value="Unassembled WGS sequence"/>
</dbReference>
<organism evidence="3 4">
    <name type="scientific">Methylocystis hirsuta</name>
    <dbReference type="NCBI Taxonomy" id="369798"/>
    <lineage>
        <taxon>Bacteria</taxon>
        <taxon>Pseudomonadati</taxon>
        <taxon>Pseudomonadota</taxon>
        <taxon>Alphaproteobacteria</taxon>
        <taxon>Hyphomicrobiales</taxon>
        <taxon>Methylocystaceae</taxon>
        <taxon>Methylocystis</taxon>
    </lineage>
</organism>
<proteinExistence type="predicted"/>